<dbReference type="RefSeq" id="WP_144279434.1">
    <property type="nucleotide sequence ID" value="NZ_CP041730.1"/>
</dbReference>
<dbReference type="KEGG" id="cari:FNU76_17795"/>
<evidence type="ECO:0000313" key="3">
    <source>
        <dbReference type="Proteomes" id="UP000317550"/>
    </source>
</evidence>
<name>A0A516SIS5_9NEIS</name>
<dbReference type="EMBL" id="CP041730">
    <property type="protein sequence ID" value="QDQ28047.1"/>
    <property type="molecule type" value="Genomic_DNA"/>
</dbReference>
<proteinExistence type="predicted"/>
<feature type="compositionally biased region" description="Polar residues" evidence="1">
    <location>
        <begin position="22"/>
        <end position="31"/>
    </location>
</feature>
<accession>A0A516SIS5</accession>
<protein>
    <submittedName>
        <fullName evidence="2">Uncharacterized protein</fullName>
    </submittedName>
</protein>
<sequence>MNCFRYIFSCFSSGSASSPTSEKQSASNFPHSVSKGDAKNNSKELDNDRTSASSRWRSFIQKLTCSGPRNSTPTDGACKDKLKFNIESDQDPKGRVPVRSEVKNKAPTLNPATAAGEKNKPVPRRNVSETTAVPQNGGDGIVHSVPKDVADISLEILQQCKVWSTHNFLPKREVEFYGVKFMRLVDTFVNSGLVHAFGIPEGQRNNYGHLVFHTIRFIPGGSPEFSMTVAYGTNTKPVQFELDGNGKLAISSDHAPALPLPG</sequence>
<dbReference type="AlphaFoldDB" id="A0A516SIS5"/>
<feature type="compositionally biased region" description="Basic and acidic residues" evidence="1">
    <location>
        <begin position="34"/>
        <end position="49"/>
    </location>
</feature>
<feature type="region of interest" description="Disordered" evidence="1">
    <location>
        <begin position="13"/>
        <end position="55"/>
    </location>
</feature>
<dbReference type="Proteomes" id="UP000317550">
    <property type="component" value="Chromosome"/>
</dbReference>
<evidence type="ECO:0000313" key="2">
    <source>
        <dbReference type="EMBL" id="QDQ28047.1"/>
    </source>
</evidence>
<evidence type="ECO:0000256" key="1">
    <source>
        <dbReference type="SAM" id="MobiDB-lite"/>
    </source>
</evidence>
<reference evidence="3" key="1">
    <citation type="submission" date="2019-07" db="EMBL/GenBank/DDBJ databases">
        <title>Chitinimonas sp. nov., isolated from Ny-Alesund, arctica soil.</title>
        <authorList>
            <person name="Xu Q."/>
            <person name="Peng F."/>
        </authorList>
    </citation>
    <scope>NUCLEOTIDE SEQUENCE [LARGE SCALE GENOMIC DNA]</scope>
    <source>
        <strain evidence="3">R3-44</strain>
    </source>
</reference>
<keyword evidence="3" id="KW-1185">Reference proteome</keyword>
<gene>
    <name evidence="2" type="ORF">FNU76_17795</name>
</gene>
<organism evidence="2 3">
    <name type="scientific">Chitinimonas arctica</name>
    <dbReference type="NCBI Taxonomy" id="2594795"/>
    <lineage>
        <taxon>Bacteria</taxon>
        <taxon>Pseudomonadati</taxon>
        <taxon>Pseudomonadota</taxon>
        <taxon>Betaproteobacteria</taxon>
        <taxon>Neisseriales</taxon>
        <taxon>Chitinibacteraceae</taxon>
        <taxon>Chitinimonas</taxon>
    </lineage>
</organism>